<protein>
    <submittedName>
        <fullName evidence="1">Putative phage protein</fullName>
    </submittedName>
</protein>
<evidence type="ECO:0000313" key="1">
    <source>
        <dbReference type="EMBL" id="AIA83166.1"/>
    </source>
</evidence>
<evidence type="ECO:0000313" key="3">
    <source>
        <dbReference type="Proteomes" id="UP000026988"/>
    </source>
</evidence>
<evidence type="ECO:0000313" key="4">
    <source>
        <dbReference type="Proteomes" id="UP000242360"/>
    </source>
</evidence>
<accession>A0A060BK88</accession>
<dbReference type="GeneID" id="26673024"/>
<dbReference type="EMBL" id="KJ183192">
    <property type="protein sequence ID" value="AIA83166.1"/>
    <property type="molecule type" value="Genomic_DNA"/>
</dbReference>
<proteinExistence type="predicted"/>
<sequence length="75" mass="8468">MKTQKTTIQKGILKIIKQVKNSTNGNPRFIIQIGDNKPMITKADVMGYEINNKSGRNVEVETRVLYGKVMATDWA</sequence>
<dbReference type="KEGG" id="vg:26673024"/>
<dbReference type="Proteomes" id="UP000242360">
    <property type="component" value="Segment"/>
</dbReference>
<organism evidence="1 4">
    <name type="scientific">Lauvirus lau218</name>
    <dbReference type="NCBI Taxonomy" id="1465639"/>
    <lineage>
        <taxon>Viruses</taxon>
        <taxon>Duplodnaviria</taxon>
        <taxon>Heunggongvirae</taxon>
        <taxon>Uroviricota</taxon>
        <taxon>Caudoviricetes</taxon>
        <taxon>Autographivirales</taxon>
        <taxon>Lauvirus</taxon>
    </lineage>
</organism>
<dbReference type="EMBL" id="KJ183193">
    <property type="protein sequence ID" value="AIA83214.1"/>
    <property type="molecule type" value="Genomic_DNA"/>
</dbReference>
<evidence type="ECO:0000313" key="2">
    <source>
        <dbReference type="EMBL" id="AIA83214.1"/>
    </source>
</evidence>
<reference evidence="3 4" key="1">
    <citation type="submission" date="2014-01" db="EMBL/GenBank/DDBJ databases">
        <title>Sulfur oxidation genes in diverse deep-sea viruses.</title>
        <authorList>
            <person name="Anantharaman K."/>
            <person name="Duhaime M.B."/>
            <person name="Breier J.A."/>
            <person name="Toner B.M."/>
            <person name="Dick G.J."/>
        </authorList>
    </citation>
    <scope>NUCLEOTIDE SEQUENCE [LARGE SCALE GENOMIC DNA]</scope>
    <source>
        <strain evidence="1 4">KiloMoana</strain>
        <strain evidence="2">TahiMoana</strain>
    </source>
</reference>
<dbReference type="Proteomes" id="UP000026988">
    <property type="component" value="Genome"/>
</dbReference>
<dbReference type="RefSeq" id="YP_009042134.1">
    <property type="nucleotide sequence ID" value="NC_024329.1"/>
</dbReference>
<name>A0A060BK88_9CAUD</name>